<proteinExistence type="inferred from homology"/>
<evidence type="ECO:0000256" key="1">
    <source>
        <dbReference type="ARBA" id="ARBA00004115"/>
    </source>
</evidence>
<dbReference type="GeneID" id="103512147"/>
<protein>
    <recommendedName>
        <fullName evidence="3">ER membrane protein complex subunit 10</fullName>
    </recommendedName>
</protein>
<dbReference type="AlphaFoldDB" id="A0A1S3D672"/>
<evidence type="ECO:0000256" key="9">
    <source>
        <dbReference type="SAM" id="SignalP"/>
    </source>
</evidence>
<sequence>MDLFTSYMKHICFALFLILLPVHMSEGALEIKLLHYLDSSNLSVERGTVEIHNIETSDVTFRQNPLNPADIQKLKTLADKDEFYRMDIVVRQNNKEVTLSTFAKACAMVESKLHDNFNVYLDHNGNIVGVSLAPNENLCIGSHVSNSELTAFHSNMYLFAPETGPVPDTLSYIQKIEREREAREKGGPKDNRSFLAKYWMYLVPLAIFFAVSGAANNEQSGGGGGGGAAR</sequence>
<dbReference type="KEGG" id="dci:103512147"/>
<keyword evidence="8" id="KW-0472">Membrane</keyword>
<keyword evidence="10" id="KW-1185">Reference proteome</keyword>
<organism evidence="10 11">
    <name type="scientific">Diaphorina citri</name>
    <name type="common">Asian citrus psyllid</name>
    <dbReference type="NCBI Taxonomy" id="121845"/>
    <lineage>
        <taxon>Eukaryota</taxon>
        <taxon>Metazoa</taxon>
        <taxon>Ecdysozoa</taxon>
        <taxon>Arthropoda</taxon>
        <taxon>Hexapoda</taxon>
        <taxon>Insecta</taxon>
        <taxon>Pterygota</taxon>
        <taxon>Neoptera</taxon>
        <taxon>Paraneoptera</taxon>
        <taxon>Hemiptera</taxon>
        <taxon>Sternorrhyncha</taxon>
        <taxon>Psylloidea</taxon>
        <taxon>Psyllidae</taxon>
        <taxon>Diaphorininae</taxon>
        <taxon>Diaphorina</taxon>
    </lineage>
</organism>
<feature type="signal peptide" evidence="9">
    <location>
        <begin position="1"/>
        <end position="27"/>
    </location>
</feature>
<reference evidence="11" key="1">
    <citation type="submission" date="2025-08" db="UniProtKB">
        <authorList>
            <consortium name="RefSeq"/>
        </authorList>
    </citation>
    <scope>IDENTIFICATION</scope>
</reference>
<name>A0A1S3D672_DIACI</name>
<evidence type="ECO:0000313" key="11">
    <source>
        <dbReference type="RefSeq" id="XP_008475127.1"/>
    </source>
</evidence>
<feature type="chain" id="PRO_5010370063" description="ER membrane protein complex subunit 10" evidence="9">
    <location>
        <begin position="28"/>
        <end position="230"/>
    </location>
</feature>
<dbReference type="CDD" id="cd22209">
    <property type="entry name" value="EMC10"/>
    <property type="match status" value="1"/>
</dbReference>
<accession>A0A1S3D672</accession>
<dbReference type="OMA" id="WITIELQ"/>
<keyword evidence="5 9" id="KW-0732">Signal</keyword>
<dbReference type="STRING" id="121845.A0A1S3D672"/>
<evidence type="ECO:0000256" key="7">
    <source>
        <dbReference type="ARBA" id="ARBA00022989"/>
    </source>
</evidence>
<dbReference type="Proteomes" id="UP000079169">
    <property type="component" value="Unplaced"/>
</dbReference>
<evidence type="ECO:0000256" key="4">
    <source>
        <dbReference type="ARBA" id="ARBA00022692"/>
    </source>
</evidence>
<dbReference type="OrthoDB" id="1894652at2759"/>
<dbReference type="PANTHER" id="PTHR21397:SF4">
    <property type="entry name" value="ER MEMBRANE PROTEIN COMPLEX SUBUNIT 10"/>
    <property type="match status" value="1"/>
</dbReference>
<keyword evidence="6" id="KW-0256">Endoplasmic reticulum</keyword>
<dbReference type="CTD" id="284361"/>
<keyword evidence="7" id="KW-1133">Transmembrane helix</keyword>
<dbReference type="PANTHER" id="PTHR21397">
    <property type="entry name" value="CHROMATIN COMPLEXES SUBUNIT BAP18-RELATED"/>
    <property type="match status" value="1"/>
</dbReference>
<dbReference type="Pfam" id="PF21203">
    <property type="entry name" value="ECM10"/>
    <property type="match status" value="1"/>
</dbReference>
<evidence type="ECO:0000256" key="6">
    <source>
        <dbReference type="ARBA" id="ARBA00022824"/>
    </source>
</evidence>
<gene>
    <name evidence="11" type="primary">LOC103512147</name>
</gene>
<evidence type="ECO:0000313" key="10">
    <source>
        <dbReference type="Proteomes" id="UP000079169"/>
    </source>
</evidence>
<evidence type="ECO:0000256" key="3">
    <source>
        <dbReference type="ARBA" id="ARBA00020105"/>
    </source>
</evidence>
<dbReference type="GO" id="GO:0072546">
    <property type="term" value="C:EMC complex"/>
    <property type="evidence" value="ECO:0007669"/>
    <property type="project" value="TreeGrafter"/>
</dbReference>
<evidence type="ECO:0000256" key="5">
    <source>
        <dbReference type="ARBA" id="ARBA00022729"/>
    </source>
</evidence>
<evidence type="ECO:0000256" key="8">
    <source>
        <dbReference type="ARBA" id="ARBA00023136"/>
    </source>
</evidence>
<dbReference type="RefSeq" id="XP_008475127.1">
    <property type="nucleotide sequence ID" value="XM_008476905.3"/>
</dbReference>
<dbReference type="PaxDb" id="121845-A0A1S3D672"/>
<evidence type="ECO:0000256" key="2">
    <source>
        <dbReference type="ARBA" id="ARBA00007695"/>
    </source>
</evidence>
<comment type="subcellular location">
    <subcellularLocation>
        <location evidence="1">Endoplasmic reticulum membrane</location>
        <topology evidence="1">Single-pass type I membrane protein</topology>
    </subcellularLocation>
</comment>
<comment type="similarity">
    <text evidence="2">Belongs to the EMC10 family.</text>
</comment>
<keyword evidence="4" id="KW-0812">Transmembrane</keyword>